<name>Q0FYK5_9HYPH</name>
<dbReference type="EMBL" id="AATP01000010">
    <property type="protein sequence ID" value="EAU39990.1"/>
    <property type="molecule type" value="Genomic_DNA"/>
</dbReference>
<accession>Q0FYK5</accession>
<dbReference type="AlphaFoldDB" id="Q0FYK5"/>
<proteinExistence type="predicted"/>
<dbReference type="Proteomes" id="UP000004310">
    <property type="component" value="Unassembled WGS sequence"/>
</dbReference>
<dbReference type="HOGENOM" id="CLU_2568914_0_0_5"/>
<comment type="caution">
    <text evidence="1">The sequence shown here is derived from an EMBL/GenBank/DDBJ whole genome shotgun (WGS) entry which is preliminary data.</text>
</comment>
<protein>
    <submittedName>
        <fullName evidence="1">Uncharacterized protein</fullName>
    </submittedName>
</protein>
<reference evidence="1 2" key="1">
    <citation type="journal article" date="2010" name="J. Bacteriol.">
        <title>Genome sequence of Fulvimarina pelagi HTCC2506T, a Mn(II)-oxidizing alphaproteobacterium possessing an aerobic anoxygenic photosynthetic gene cluster and Xanthorhodopsin.</title>
        <authorList>
            <person name="Kang I."/>
            <person name="Oh H.M."/>
            <person name="Lim S.I."/>
            <person name="Ferriera S."/>
            <person name="Giovannoni S.J."/>
            <person name="Cho J.C."/>
        </authorList>
    </citation>
    <scope>NUCLEOTIDE SEQUENCE [LARGE SCALE GENOMIC DNA]</scope>
    <source>
        <strain evidence="1 2">HTCC2506</strain>
    </source>
</reference>
<evidence type="ECO:0000313" key="2">
    <source>
        <dbReference type="Proteomes" id="UP000004310"/>
    </source>
</evidence>
<gene>
    <name evidence="1" type="ORF">FP2506_02075</name>
</gene>
<keyword evidence="2" id="KW-1185">Reference proteome</keyword>
<sequence length="81" mass="9030">MTEPGMMRWGVDRAGDLLQEFAVEPDRIFERRRSHFLSAAARSQQAFAMNTFNSKALPASVARMRSFPSVVTLALSRDAIG</sequence>
<organism evidence="1 2">
    <name type="scientific">Fulvimarina pelagi HTCC2506</name>
    <dbReference type="NCBI Taxonomy" id="314231"/>
    <lineage>
        <taxon>Bacteria</taxon>
        <taxon>Pseudomonadati</taxon>
        <taxon>Pseudomonadota</taxon>
        <taxon>Alphaproteobacteria</taxon>
        <taxon>Hyphomicrobiales</taxon>
        <taxon>Aurantimonadaceae</taxon>
        <taxon>Fulvimarina</taxon>
    </lineage>
</organism>
<evidence type="ECO:0000313" key="1">
    <source>
        <dbReference type="EMBL" id="EAU39990.1"/>
    </source>
</evidence>